<feature type="region of interest" description="Disordered" evidence="1">
    <location>
        <begin position="1"/>
        <end position="26"/>
    </location>
</feature>
<evidence type="ECO:0000256" key="1">
    <source>
        <dbReference type="SAM" id="MobiDB-lite"/>
    </source>
</evidence>
<evidence type="ECO:0000313" key="2">
    <source>
        <dbReference type="EMBL" id="SIQ46938.1"/>
    </source>
</evidence>
<proteinExistence type="predicted"/>
<name>A0A1N6T0L9_9SPIO</name>
<protein>
    <recommendedName>
        <fullName evidence="4">Alpha/beta hydrolase</fullName>
    </recommendedName>
</protein>
<dbReference type="AlphaFoldDB" id="A0A1N6T0L9"/>
<gene>
    <name evidence="2" type="ORF">SAMN05920897_10973</name>
</gene>
<evidence type="ECO:0000313" key="3">
    <source>
        <dbReference type="Proteomes" id="UP000186400"/>
    </source>
</evidence>
<reference evidence="3" key="1">
    <citation type="submission" date="2017-01" db="EMBL/GenBank/DDBJ databases">
        <authorList>
            <person name="Varghese N."/>
            <person name="Submissions S."/>
        </authorList>
    </citation>
    <scope>NUCLEOTIDE SEQUENCE [LARGE SCALE GENOMIC DNA]</scope>
    <source>
        <strain evidence="3">ASpG1</strain>
    </source>
</reference>
<accession>A0A1N6T0L9</accession>
<organism evidence="2 3">
    <name type="scientific">Alkalispirochaeta americana</name>
    <dbReference type="NCBI Taxonomy" id="159291"/>
    <lineage>
        <taxon>Bacteria</taxon>
        <taxon>Pseudomonadati</taxon>
        <taxon>Spirochaetota</taxon>
        <taxon>Spirochaetia</taxon>
        <taxon>Spirochaetales</taxon>
        <taxon>Spirochaetaceae</taxon>
        <taxon>Alkalispirochaeta</taxon>
    </lineage>
</organism>
<keyword evidence="3" id="KW-1185">Reference proteome</keyword>
<dbReference type="EMBL" id="FTMS01000009">
    <property type="protein sequence ID" value="SIQ46938.1"/>
    <property type="molecule type" value="Genomic_DNA"/>
</dbReference>
<evidence type="ECO:0008006" key="4">
    <source>
        <dbReference type="Google" id="ProtNLM"/>
    </source>
</evidence>
<dbReference type="Proteomes" id="UP000186400">
    <property type="component" value="Unassembled WGS sequence"/>
</dbReference>
<sequence length="55" mass="6087">MLLAAGDAPLLRPDSAMPLESPRHPDKQTAPAIVLLHGFNKDSRNMTFLEKTEDE</sequence>